<name>A0ABP8HU36_9BACT</name>
<reference evidence="2" key="1">
    <citation type="journal article" date="2019" name="Int. J. Syst. Evol. Microbiol.">
        <title>The Global Catalogue of Microorganisms (GCM) 10K type strain sequencing project: providing services to taxonomists for standard genome sequencing and annotation.</title>
        <authorList>
            <consortium name="The Broad Institute Genomics Platform"/>
            <consortium name="The Broad Institute Genome Sequencing Center for Infectious Disease"/>
            <person name="Wu L."/>
            <person name="Ma J."/>
        </authorList>
    </citation>
    <scope>NUCLEOTIDE SEQUENCE [LARGE SCALE GENOMIC DNA]</scope>
    <source>
        <strain evidence="2">JCM 17919</strain>
    </source>
</reference>
<sequence length="78" mass="8734">MSDRAGGNKDGKDKKRFLPLRKKGAKVFAKEYRSNVYWSIDKWKRAGLGVYTSPLSLLMETSHAVKPAPLEGNLKSPI</sequence>
<evidence type="ECO:0000313" key="1">
    <source>
        <dbReference type="EMBL" id="GAA4344345.1"/>
    </source>
</evidence>
<dbReference type="EMBL" id="BAABGY010000019">
    <property type="protein sequence ID" value="GAA4344345.1"/>
    <property type="molecule type" value="Genomic_DNA"/>
</dbReference>
<evidence type="ECO:0000313" key="2">
    <source>
        <dbReference type="Proteomes" id="UP001501725"/>
    </source>
</evidence>
<protein>
    <submittedName>
        <fullName evidence="1">Uncharacterized protein</fullName>
    </submittedName>
</protein>
<dbReference type="Proteomes" id="UP001501725">
    <property type="component" value="Unassembled WGS sequence"/>
</dbReference>
<gene>
    <name evidence="1" type="ORF">GCM10023184_45530</name>
</gene>
<organism evidence="1 2">
    <name type="scientific">Flaviaesturariibacter amylovorans</name>
    <dbReference type="NCBI Taxonomy" id="1084520"/>
    <lineage>
        <taxon>Bacteria</taxon>
        <taxon>Pseudomonadati</taxon>
        <taxon>Bacteroidota</taxon>
        <taxon>Chitinophagia</taxon>
        <taxon>Chitinophagales</taxon>
        <taxon>Chitinophagaceae</taxon>
        <taxon>Flaviaestuariibacter</taxon>
    </lineage>
</organism>
<proteinExistence type="predicted"/>
<keyword evidence="2" id="KW-1185">Reference proteome</keyword>
<comment type="caution">
    <text evidence="1">The sequence shown here is derived from an EMBL/GenBank/DDBJ whole genome shotgun (WGS) entry which is preliminary data.</text>
</comment>
<accession>A0ABP8HU36</accession>